<dbReference type="GO" id="GO:0043022">
    <property type="term" value="F:ribosome binding"/>
    <property type="evidence" value="ECO:0007669"/>
    <property type="project" value="UniProtKB-UniRule"/>
</dbReference>
<keyword evidence="7 11" id="KW-0238">DNA-binding</keyword>
<dbReference type="CDD" id="cd03221">
    <property type="entry name" value="ABCF_EF-3"/>
    <property type="match status" value="2"/>
</dbReference>
<sequence length="628" mass="68453">MAPPLLQLSGIELGFGGNPLFRGVDLTVQPGDRLALVGRNGSGKSTLMKVMAGLVEPDAGSRVLPQGVVPGYLEQEPRMSGAATLRDYAVGDLPPEEHWRVEQAAEGLDVALDRGVEAASGGERRRAALARVLAGAPELLLLDEPTNHLDIAAIRWLEARLRSWKGAVILISHDRAFLTALARGVLWLDRGEVRRAEIGFDRFEAWRDKLWEEEDQARHKMDRKIKAEARWAVEGISARRKRNQGRVRALQALRAERKAMIAREGTAAMALESGPKSGKLVIEAEGISKAYDDKLILRPFSLRVLRGDRVAFVGPNGVGKTTLLKMLTGEIAPDSGHVRHGTNLVPAVFDQARARLDPDATLWENLVGDPELRVSGQADQVMVRGTPRHVVGYLKDFLFDEAQARAPVRALSGGERARLLLARLMARESNLLVLDEPTNDLDIETLDLLQELLDGYEGTVLLVSHDRDFLDRVATTTVAMEGDGRATVYAGGWSDYVAQRGSEPFSSNNADSSVAERKQRASSGRGSGKPAGTGVKHSEKPGASGASEKTGAPGQLTFTERHRLDALPEEIARLEAEVAKLEALLADPELYSREPVKFRKATEALAARQDKLAKAEDEWLTLAEKAEA</sequence>
<dbReference type="GO" id="GO:0006281">
    <property type="term" value="P:DNA repair"/>
    <property type="evidence" value="ECO:0007669"/>
    <property type="project" value="UniProtKB-KW"/>
</dbReference>
<dbReference type="EMBL" id="QNTQ01000013">
    <property type="protein sequence ID" value="RBI84064.1"/>
    <property type="molecule type" value="Genomic_DNA"/>
</dbReference>
<dbReference type="InterPro" id="IPR051309">
    <property type="entry name" value="ABCF_ATPase"/>
</dbReference>
<dbReference type="InterPro" id="IPR017871">
    <property type="entry name" value="ABC_transporter-like_CS"/>
</dbReference>
<evidence type="ECO:0000313" key="15">
    <source>
        <dbReference type="Proteomes" id="UP000253370"/>
    </source>
</evidence>
<evidence type="ECO:0000256" key="7">
    <source>
        <dbReference type="ARBA" id="ARBA00023125"/>
    </source>
</evidence>
<evidence type="ECO:0000256" key="12">
    <source>
        <dbReference type="SAM" id="MobiDB-lite"/>
    </source>
</evidence>
<evidence type="ECO:0000259" key="13">
    <source>
        <dbReference type="PROSITE" id="PS50893"/>
    </source>
</evidence>
<evidence type="ECO:0000256" key="10">
    <source>
        <dbReference type="ARBA" id="ARBA00061478"/>
    </source>
</evidence>
<evidence type="ECO:0000256" key="9">
    <source>
        <dbReference type="ARBA" id="ARBA00049360"/>
    </source>
</evidence>
<keyword evidence="2 11" id="KW-0677">Repeat</keyword>
<dbReference type="InterPro" id="IPR003439">
    <property type="entry name" value="ABC_transporter-like_ATP-bd"/>
</dbReference>
<feature type="region of interest" description="Disordered" evidence="12">
    <location>
        <begin position="504"/>
        <end position="555"/>
    </location>
</feature>
<dbReference type="GO" id="GO:0005737">
    <property type="term" value="C:cytoplasm"/>
    <property type="evidence" value="ECO:0007669"/>
    <property type="project" value="UniProtKB-SubCell"/>
</dbReference>
<feature type="binding site" evidence="11">
    <location>
        <begin position="314"/>
        <end position="321"/>
    </location>
    <ligand>
        <name>ATP</name>
        <dbReference type="ChEBI" id="CHEBI:30616"/>
        <label>2</label>
    </ligand>
</feature>
<keyword evidence="1 11" id="KW-0963">Cytoplasm</keyword>
<protein>
    <recommendedName>
        <fullName evidence="11">ATP-binding protein Uup</fullName>
        <ecNumber evidence="11">3.6.1.-</ecNumber>
    </recommendedName>
</protein>
<dbReference type="OrthoDB" id="9808609at2"/>
<dbReference type="Proteomes" id="UP000253370">
    <property type="component" value="Unassembled WGS sequence"/>
</dbReference>
<comment type="similarity">
    <text evidence="10 11">Belongs to the ABC transporter superfamily. ABCF family. Uup subfamily.</text>
</comment>
<dbReference type="PROSITE" id="PS50893">
    <property type="entry name" value="ABC_TRANSPORTER_2"/>
    <property type="match status" value="2"/>
</dbReference>
<feature type="binding site" evidence="11">
    <location>
        <begin position="38"/>
        <end position="45"/>
    </location>
    <ligand>
        <name>ATP</name>
        <dbReference type="ChEBI" id="CHEBI:30616"/>
        <label>1</label>
    </ligand>
</feature>
<dbReference type="InterPro" id="IPR003593">
    <property type="entry name" value="AAA+_ATPase"/>
</dbReference>
<evidence type="ECO:0000256" key="1">
    <source>
        <dbReference type="ARBA" id="ARBA00022490"/>
    </source>
</evidence>
<dbReference type="InterPro" id="IPR043686">
    <property type="entry name" value="Uup"/>
</dbReference>
<keyword evidence="11" id="KW-0175">Coiled coil</keyword>
<feature type="domain" description="ABC transporter" evidence="13">
    <location>
        <begin position="282"/>
        <end position="510"/>
    </location>
</feature>
<comment type="caution">
    <text evidence="14">The sequence shown here is derived from an EMBL/GenBank/DDBJ whole genome shotgun (WGS) entry which is preliminary data.</text>
</comment>
<comment type="subcellular location">
    <subcellularLocation>
        <location evidence="11">Cytoplasm</location>
    </subcellularLocation>
    <text evidence="11">Associates with ribosomes.</text>
</comment>
<evidence type="ECO:0000313" key="14">
    <source>
        <dbReference type="EMBL" id="RBI84064.1"/>
    </source>
</evidence>
<dbReference type="GO" id="GO:0005524">
    <property type="term" value="F:ATP binding"/>
    <property type="evidence" value="ECO:0007669"/>
    <property type="project" value="UniProtKB-UniRule"/>
</dbReference>
<keyword evidence="3 11" id="KW-0547">Nucleotide-binding</keyword>
<comment type="catalytic activity">
    <reaction evidence="9 11">
        <text>ATP + H2O = ADP + phosphate + H(+)</text>
        <dbReference type="Rhea" id="RHEA:13065"/>
        <dbReference type="ChEBI" id="CHEBI:15377"/>
        <dbReference type="ChEBI" id="CHEBI:15378"/>
        <dbReference type="ChEBI" id="CHEBI:30616"/>
        <dbReference type="ChEBI" id="CHEBI:43474"/>
        <dbReference type="ChEBI" id="CHEBI:456216"/>
    </reaction>
</comment>
<keyword evidence="4 11" id="KW-0227">DNA damage</keyword>
<organism evidence="14 15">
    <name type="scientific">Rhodosalinus halophilus</name>
    <dbReference type="NCBI Taxonomy" id="2259333"/>
    <lineage>
        <taxon>Bacteria</taxon>
        <taxon>Pseudomonadati</taxon>
        <taxon>Pseudomonadota</taxon>
        <taxon>Alphaproteobacteria</taxon>
        <taxon>Rhodobacterales</taxon>
        <taxon>Paracoccaceae</taxon>
        <taxon>Rhodosalinus</taxon>
    </lineage>
</organism>
<dbReference type="SUPFAM" id="SSF52540">
    <property type="entry name" value="P-loop containing nucleoside triphosphate hydrolases"/>
    <property type="match status" value="2"/>
</dbReference>
<gene>
    <name evidence="11" type="primary">uup</name>
    <name evidence="14" type="ORF">DRV85_13730</name>
</gene>
<evidence type="ECO:0000256" key="8">
    <source>
        <dbReference type="ARBA" id="ARBA00023204"/>
    </source>
</evidence>
<keyword evidence="6 11" id="KW-0067">ATP-binding</keyword>
<dbReference type="Gene3D" id="3.40.50.300">
    <property type="entry name" value="P-loop containing nucleotide triphosphate hydrolases"/>
    <property type="match status" value="2"/>
</dbReference>
<feature type="domain" description="ABC transporter" evidence="13">
    <location>
        <begin position="6"/>
        <end position="215"/>
    </location>
</feature>
<keyword evidence="15" id="KW-1185">Reference proteome</keyword>
<dbReference type="GO" id="GO:0003677">
    <property type="term" value="F:DNA binding"/>
    <property type="evidence" value="ECO:0007669"/>
    <property type="project" value="UniProtKB-UniRule"/>
</dbReference>
<dbReference type="FunFam" id="3.40.50.300:FF:000309">
    <property type="entry name" value="ABC transporter ATP-binding protein"/>
    <property type="match status" value="1"/>
</dbReference>
<keyword evidence="8 11" id="KW-0234">DNA repair</keyword>
<evidence type="ECO:0000256" key="6">
    <source>
        <dbReference type="ARBA" id="ARBA00022840"/>
    </source>
</evidence>
<keyword evidence="5 11" id="KW-0378">Hydrolase</keyword>
<name>A0A365U6L3_9RHOB</name>
<evidence type="ECO:0000256" key="5">
    <source>
        <dbReference type="ARBA" id="ARBA00022801"/>
    </source>
</evidence>
<dbReference type="PANTHER" id="PTHR42855:SF1">
    <property type="entry name" value="ABC TRANSPORTER DOMAIN-CONTAINING PROTEIN"/>
    <property type="match status" value="1"/>
</dbReference>
<dbReference type="InterPro" id="IPR032524">
    <property type="entry name" value="ABC_tran_C"/>
</dbReference>
<comment type="function">
    <text evidence="11">Probably plays a role in ribosome assembly or function. May be involved in resolution of branched DNA intermediates that result from template switching in postreplication gaps. Binds DNA and has ATPase activity.</text>
</comment>
<dbReference type="SMART" id="SM00382">
    <property type="entry name" value="AAA"/>
    <property type="match status" value="2"/>
</dbReference>
<accession>A0A365U6L3</accession>
<proteinExistence type="inferred from homology"/>
<evidence type="ECO:0000256" key="3">
    <source>
        <dbReference type="ARBA" id="ARBA00022741"/>
    </source>
</evidence>
<dbReference type="Gene3D" id="1.10.287.380">
    <property type="entry name" value="Valyl-tRNA synthetase, C-terminal domain"/>
    <property type="match status" value="1"/>
</dbReference>
<dbReference type="HAMAP" id="MF_00848">
    <property type="entry name" value="Uup"/>
    <property type="match status" value="1"/>
</dbReference>
<dbReference type="GO" id="GO:0016887">
    <property type="term" value="F:ATP hydrolysis activity"/>
    <property type="evidence" value="ECO:0007669"/>
    <property type="project" value="UniProtKB-UniRule"/>
</dbReference>
<evidence type="ECO:0000256" key="2">
    <source>
        <dbReference type="ARBA" id="ARBA00022737"/>
    </source>
</evidence>
<reference evidence="14 15" key="1">
    <citation type="submission" date="2018-07" db="EMBL/GenBank/DDBJ databases">
        <title>Rhodosalinus sp. strain E84T genomic sequence and assembly.</title>
        <authorList>
            <person name="Liu Z.-W."/>
            <person name="Lu D.-C."/>
        </authorList>
    </citation>
    <scope>NUCLEOTIDE SEQUENCE [LARGE SCALE GENOMIC DNA]</scope>
    <source>
        <strain evidence="14 15">E84</strain>
    </source>
</reference>
<dbReference type="AlphaFoldDB" id="A0A365U6L3"/>
<dbReference type="PANTHER" id="PTHR42855">
    <property type="entry name" value="ABC TRANSPORTER ATP-BINDING SUBUNIT"/>
    <property type="match status" value="1"/>
</dbReference>
<dbReference type="RefSeq" id="WP_113290043.1">
    <property type="nucleotide sequence ID" value="NZ_QNTQ01000013.1"/>
</dbReference>
<dbReference type="Pfam" id="PF16326">
    <property type="entry name" value="ABC_tran_CTD"/>
    <property type="match status" value="1"/>
</dbReference>
<dbReference type="InterPro" id="IPR027417">
    <property type="entry name" value="P-loop_NTPase"/>
</dbReference>
<evidence type="ECO:0000256" key="4">
    <source>
        <dbReference type="ARBA" id="ARBA00022763"/>
    </source>
</evidence>
<dbReference type="EC" id="3.6.1.-" evidence="11"/>
<dbReference type="PROSITE" id="PS00211">
    <property type="entry name" value="ABC_TRANSPORTER_1"/>
    <property type="match status" value="1"/>
</dbReference>
<feature type="coiled-coil region" evidence="11">
    <location>
        <begin position="564"/>
        <end position="618"/>
    </location>
</feature>
<dbReference type="Pfam" id="PF00005">
    <property type="entry name" value="ABC_tran"/>
    <property type="match status" value="2"/>
</dbReference>
<evidence type="ECO:0000256" key="11">
    <source>
        <dbReference type="HAMAP-Rule" id="MF_00848"/>
    </source>
</evidence>
<dbReference type="InterPro" id="IPR037118">
    <property type="entry name" value="Val-tRNA_synth_C_sf"/>
</dbReference>